<dbReference type="EMBL" id="OX459120">
    <property type="protein sequence ID" value="CAI9098704.1"/>
    <property type="molecule type" value="Genomic_DNA"/>
</dbReference>
<keyword evidence="3 4" id="KW-0964">Secreted</keyword>
<organism evidence="5 6">
    <name type="scientific">Oldenlandia corymbosa var. corymbosa</name>
    <dbReference type="NCBI Taxonomy" id="529605"/>
    <lineage>
        <taxon>Eukaryota</taxon>
        <taxon>Viridiplantae</taxon>
        <taxon>Streptophyta</taxon>
        <taxon>Embryophyta</taxon>
        <taxon>Tracheophyta</taxon>
        <taxon>Spermatophyta</taxon>
        <taxon>Magnoliopsida</taxon>
        <taxon>eudicotyledons</taxon>
        <taxon>Gunneridae</taxon>
        <taxon>Pentapetalae</taxon>
        <taxon>asterids</taxon>
        <taxon>lamiids</taxon>
        <taxon>Gentianales</taxon>
        <taxon>Rubiaceae</taxon>
        <taxon>Rubioideae</taxon>
        <taxon>Spermacoceae</taxon>
        <taxon>Hedyotis-Oldenlandia complex</taxon>
        <taxon>Oldenlandia</taxon>
    </lineage>
</organism>
<sequence>MATAMVFLLLVLLSSAAFTHSQPFSRTLSKADIGLENKKEKLSHLHFYFHDIVSGPHPSAIRVAAAPTTNSSRTGYGAVVMMDDPLTEGPDIGSKLVGRAQGIYAASSQEDFSYLMALNYVFVEGMYNGSTLSILGKNSVFDTVREMPVVGGSGVFRLARGYALAKTIMFDLKTGDAIVEYNVYVFHY</sequence>
<evidence type="ECO:0000313" key="5">
    <source>
        <dbReference type="EMBL" id="CAI9098704.1"/>
    </source>
</evidence>
<dbReference type="Pfam" id="PF03018">
    <property type="entry name" value="Dirigent"/>
    <property type="match status" value="1"/>
</dbReference>
<dbReference type="GO" id="GO:0009699">
    <property type="term" value="P:phenylpropanoid biosynthetic process"/>
    <property type="evidence" value="ECO:0007669"/>
    <property type="project" value="UniProtKB-ARBA"/>
</dbReference>
<comment type="similarity">
    <text evidence="1 4">Belongs to the plant dirigent protein family.</text>
</comment>
<evidence type="ECO:0000313" key="6">
    <source>
        <dbReference type="Proteomes" id="UP001161247"/>
    </source>
</evidence>
<keyword evidence="4" id="KW-0052">Apoplast</keyword>
<evidence type="ECO:0000256" key="1">
    <source>
        <dbReference type="ARBA" id="ARBA00010746"/>
    </source>
</evidence>
<comment type="function">
    <text evidence="4">Dirigent proteins impart stereoselectivity on the phenoxy radical-coupling reaction, yielding optically active lignans from two molecules of coniferyl alcohol in the biosynthesis of lignans, flavonolignans, and alkaloids and thus plays a central role in plant secondary metabolism.</text>
</comment>
<evidence type="ECO:0000256" key="3">
    <source>
        <dbReference type="ARBA" id="ARBA00022525"/>
    </source>
</evidence>
<dbReference type="GO" id="GO:0048046">
    <property type="term" value="C:apoplast"/>
    <property type="evidence" value="ECO:0007669"/>
    <property type="project" value="UniProtKB-SubCell"/>
</dbReference>
<dbReference type="InterPro" id="IPR004265">
    <property type="entry name" value="Dirigent"/>
</dbReference>
<keyword evidence="4" id="KW-0732">Signal</keyword>
<dbReference type="Gene3D" id="2.40.480.10">
    <property type="entry name" value="Allene oxide cyclase-like"/>
    <property type="match status" value="1"/>
</dbReference>
<name>A0AAV1CSV7_OLDCO</name>
<gene>
    <name evidence="5" type="ORF">OLC1_LOCUS8855</name>
</gene>
<accession>A0AAV1CSV7</accession>
<feature type="chain" id="PRO_5043109951" description="Dirigent protein" evidence="4">
    <location>
        <begin position="22"/>
        <end position="188"/>
    </location>
</feature>
<dbReference type="AlphaFoldDB" id="A0AAV1CSV7"/>
<dbReference type="Proteomes" id="UP001161247">
    <property type="component" value="Chromosome 3"/>
</dbReference>
<reference evidence="5" key="1">
    <citation type="submission" date="2023-03" db="EMBL/GenBank/DDBJ databases">
        <authorList>
            <person name="Julca I."/>
        </authorList>
    </citation>
    <scope>NUCLEOTIDE SEQUENCE</scope>
</reference>
<evidence type="ECO:0000256" key="4">
    <source>
        <dbReference type="RuleBase" id="RU363099"/>
    </source>
</evidence>
<comment type="subcellular location">
    <subcellularLocation>
        <location evidence="4">Secreted</location>
        <location evidence="4">Extracellular space</location>
        <location evidence="4">Apoplast</location>
    </subcellularLocation>
</comment>
<keyword evidence="6" id="KW-1185">Reference proteome</keyword>
<feature type="signal peptide" evidence="4">
    <location>
        <begin position="1"/>
        <end position="21"/>
    </location>
</feature>
<dbReference type="PANTHER" id="PTHR21495">
    <property type="entry name" value="NUCLEOPORIN-RELATED"/>
    <property type="match status" value="1"/>
</dbReference>
<protein>
    <recommendedName>
        <fullName evidence="4">Dirigent protein</fullName>
    </recommendedName>
</protein>
<dbReference type="InterPro" id="IPR044859">
    <property type="entry name" value="Allene_oxi_cyc_Dirigent"/>
</dbReference>
<proteinExistence type="inferred from homology"/>
<comment type="subunit">
    <text evidence="2 4">Homodimer.</text>
</comment>
<evidence type="ECO:0000256" key="2">
    <source>
        <dbReference type="ARBA" id="ARBA00011738"/>
    </source>
</evidence>